<dbReference type="PANTHER" id="PTHR42855">
    <property type="entry name" value="ABC TRANSPORTER ATP-BINDING SUBUNIT"/>
    <property type="match status" value="1"/>
</dbReference>
<reference evidence="6" key="1">
    <citation type="journal article" date="2019" name="Int. J. Syst. Evol. Microbiol.">
        <title>The Global Catalogue of Microorganisms (GCM) 10K type strain sequencing project: providing services to taxonomists for standard genome sequencing and annotation.</title>
        <authorList>
            <consortium name="The Broad Institute Genomics Platform"/>
            <consortium name="The Broad Institute Genome Sequencing Center for Infectious Disease"/>
            <person name="Wu L."/>
            <person name="Ma J."/>
        </authorList>
    </citation>
    <scope>NUCLEOTIDE SEQUENCE [LARGE SCALE GENOMIC DNA]</scope>
    <source>
        <strain evidence="6">CCM 8903</strain>
    </source>
</reference>
<dbReference type="SUPFAM" id="SSF52540">
    <property type="entry name" value="P-loop containing nucleoside triphosphate hydrolases"/>
    <property type="match status" value="2"/>
</dbReference>
<dbReference type="InterPro" id="IPR051309">
    <property type="entry name" value="ABCF_ATPase"/>
</dbReference>
<dbReference type="InterPro" id="IPR003439">
    <property type="entry name" value="ABC_transporter-like_ATP-bd"/>
</dbReference>
<evidence type="ECO:0000313" key="6">
    <source>
        <dbReference type="Proteomes" id="UP001597252"/>
    </source>
</evidence>
<dbReference type="PANTHER" id="PTHR42855:SF2">
    <property type="entry name" value="DRUG RESISTANCE ABC TRANSPORTER,ATP-BINDING PROTEIN"/>
    <property type="match status" value="1"/>
</dbReference>
<feature type="compositionally biased region" description="Basic and acidic residues" evidence="3">
    <location>
        <begin position="237"/>
        <end position="248"/>
    </location>
</feature>
<proteinExistence type="predicted"/>
<organism evidence="5 6">
    <name type="scientific">Lacticaseibacillus baoqingensis</name>
    <dbReference type="NCBI Taxonomy" id="2486013"/>
    <lineage>
        <taxon>Bacteria</taxon>
        <taxon>Bacillati</taxon>
        <taxon>Bacillota</taxon>
        <taxon>Bacilli</taxon>
        <taxon>Lactobacillales</taxon>
        <taxon>Lactobacillaceae</taxon>
        <taxon>Lacticaseibacillus</taxon>
    </lineage>
</organism>
<keyword evidence="6" id="KW-1185">Reference proteome</keyword>
<dbReference type="InterPro" id="IPR017871">
    <property type="entry name" value="ABC_transporter-like_CS"/>
</dbReference>
<keyword evidence="1" id="KW-0547">Nucleotide-binding</keyword>
<feature type="domain" description="ABC transporter" evidence="4">
    <location>
        <begin position="311"/>
        <end position="496"/>
    </location>
</feature>
<dbReference type="NCBIfam" id="NF000355">
    <property type="entry name" value="ribo_prot_ABC_F"/>
    <property type="match status" value="1"/>
</dbReference>
<evidence type="ECO:0000313" key="5">
    <source>
        <dbReference type="EMBL" id="MFD1485095.1"/>
    </source>
</evidence>
<gene>
    <name evidence="5" type="primary">abc-f</name>
    <name evidence="5" type="ORF">ACFQ5J_07620</name>
</gene>
<dbReference type="CDD" id="cd03221">
    <property type="entry name" value="ABCF_EF-3"/>
    <property type="match status" value="2"/>
</dbReference>
<dbReference type="EMBL" id="JBHTON010000020">
    <property type="protein sequence ID" value="MFD1485095.1"/>
    <property type="molecule type" value="Genomic_DNA"/>
</dbReference>
<dbReference type="RefSeq" id="WP_125753213.1">
    <property type="nucleotide sequence ID" value="NZ_JBHTON010000020.1"/>
</dbReference>
<comment type="caution">
    <text evidence="5">The sequence shown here is derived from an EMBL/GenBank/DDBJ whole genome shotgun (WGS) entry which is preliminary data.</text>
</comment>
<dbReference type="PROSITE" id="PS00211">
    <property type="entry name" value="ABC_TRANSPORTER_1"/>
    <property type="match status" value="1"/>
</dbReference>
<dbReference type="PROSITE" id="PS50893">
    <property type="entry name" value="ABC_TRANSPORTER_2"/>
    <property type="match status" value="2"/>
</dbReference>
<dbReference type="Pfam" id="PF00005">
    <property type="entry name" value="ABC_tran"/>
    <property type="match status" value="2"/>
</dbReference>
<dbReference type="Gene3D" id="3.40.50.300">
    <property type="entry name" value="P-loop containing nucleotide triphosphate hydrolases"/>
    <property type="match status" value="2"/>
</dbReference>
<protein>
    <submittedName>
        <fullName evidence="5">Ribosomal protection-like ABC-F family protein</fullName>
    </submittedName>
</protein>
<accession>A0ABW4E915</accession>
<dbReference type="InterPro" id="IPR003593">
    <property type="entry name" value="AAA+_ATPase"/>
</dbReference>
<evidence type="ECO:0000256" key="2">
    <source>
        <dbReference type="ARBA" id="ARBA00022840"/>
    </source>
</evidence>
<name>A0ABW4E915_9LACO</name>
<evidence type="ECO:0000256" key="1">
    <source>
        <dbReference type="ARBA" id="ARBA00022741"/>
    </source>
</evidence>
<feature type="domain" description="ABC transporter" evidence="4">
    <location>
        <begin position="4"/>
        <end position="211"/>
    </location>
</feature>
<sequence length="496" mass="55429">MATITLQHLNFNYDGQAPLFDDVALHLDTSWHLGLVGRNGRGKTTLMRLLQQQLDYTGQIHVPVALTYFPQPLPDPSQLTLYALQAANDFEQWQLVREMTLMGLDPDLLWRPYQALSGGEQTKVRLALLFTNTEAFALIDEPTNHLDHASRQAVAAYLKQKSGFIVISHDRDFLDAICDHTLALERQKISLYQGNYSVYAQAKAQQDAQEQAEDQKLRKDIERLKHTAAQKNQWSQSRERDKYGDRHVKGSGAINNTGFIGARAARVMQKRKNLEHRMDRELAAKEALLQNVETVAPLVINTVCDHHPVYVHADQFQLSYADQPLFAPVSFDVTPGDRVALVGPNGIGKSSLLQALHQRFTGSSQGILSHPALKFSWLAQQTRLSGAISDFAAAHHLDYQALLNNLKKLGLARTSFTTPIEHLSMGQQKKVALAAALVTPANLCVWDEPLNFLDLDNQDQLAKSILSSKPTLLFVEHDQAFIDRVATKVITLTPAK</sequence>
<dbReference type="SMART" id="SM00382">
    <property type="entry name" value="AAA"/>
    <property type="match status" value="2"/>
</dbReference>
<dbReference type="InterPro" id="IPR027417">
    <property type="entry name" value="P-loop_NTPase"/>
</dbReference>
<feature type="region of interest" description="Disordered" evidence="3">
    <location>
        <begin position="227"/>
        <end position="248"/>
    </location>
</feature>
<evidence type="ECO:0000256" key="3">
    <source>
        <dbReference type="SAM" id="MobiDB-lite"/>
    </source>
</evidence>
<dbReference type="Proteomes" id="UP001597252">
    <property type="component" value="Unassembled WGS sequence"/>
</dbReference>
<keyword evidence="2" id="KW-0067">ATP-binding</keyword>
<evidence type="ECO:0000259" key="4">
    <source>
        <dbReference type="PROSITE" id="PS50893"/>
    </source>
</evidence>